<feature type="transmembrane region" description="Helical" evidence="5">
    <location>
        <begin position="132"/>
        <end position="157"/>
    </location>
</feature>
<feature type="transmembrane region" description="Helical" evidence="5">
    <location>
        <begin position="200"/>
        <end position="216"/>
    </location>
</feature>
<evidence type="ECO:0000256" key="3">
    <source>
        <dbReference type="ARBA" id="ARBA00022989"/>
    </source>
</evidence>
<reference evidence="7 8" key="2">
    <citation type="journal article" date="2017" name="Genome Announc.">
        <title>Draft genome sequence of Aquitalea magnusonii strain H3, a plant growth-promoting bacterium of duckweed Lemna minor.</title>
        <authorList>
            <person name="Ishizawa H."/>
            <person name="Kuroda M."/>
            <person name="Ike M."/>
        </authorList>
    </citation>
    <scope>NUCLEOTIDE SEQUENCE [LARGE SCALE GENOMIC DNA]</scope>
    <source>
        <strain evidence="7 8">H3</strain>
    </source>
</reference>
<proteinExistence type="predicted"/>
<reference evidence="8" key="3">
    <citation type="journal article" date="2017" name="Plant Physiol. Biochem.">
        <title>Differential oxidative and antioxidative response of duckweed Lemna minor toward plant growth promoting/inhibiting bacteria.</title>
        <authorList>
            <person name="Ishizawa H."/>
            <person name="Kuroda M."/>
            <person name="Morikawa M."/>
            <person name="Ike M."/>
        </authorList>
    </citation>
    <scope>NUCLEOTIDE SEQUENCE [LARGE SCALE GENOMIC DNA]</scope>
    <source>
        <strain evidence="8">H3</strain>
    </source>
</reference>
<dbReference type="Proteomes" id="UP000198290">
    <property type="component" value="Chromosome"/>
</dbReference>
<dbReference type="RefSeq" id="WP_089084027.1">
    <property type="nucleotide sequence ID" value="NZ_AP018823.1"/>
</dbReference>
<feature type="domain" description="SLC26A/SulP transporter" evidence="6">
    <location>
        <begin position="10"/>
        <end position="365"/>
    </location>
</feature>
<dbReference type="Gene3D" id="3.30.750.24">
    <property type="entry name" value="STAS domain"/>
    <property type="match status" value="1"/>
</dbReference>
<feature type="transmembrane region" description="Helical" evidence="5">
    <location>
        <begin position="68"/>
        <end position="86"/>
    </location>
</feature>
<dbReference type="Pfam" id="PF00916">
    <property type="entry name" value="Sulfate_transp"/>
    <property type="match status" value="1"/>
</dbReference>
<dbReference type="GO" id="GO:0016020">
    <property type="term" value="C:membrane"/>
    <property type="evidence" value="ECO:0007669"/>
    <property type="project" value="UniProtKB-SubCell"/>
</dbReference>
<evidence type="ECO:0000259" key="6">
    <source>
        <dbReference type="Pfam" id="PF00916"/>
    </source>
</evidence>
<name>A0A3G9G7A1_9NEIS</name>
<feature type="transmembrane region" description="Helical" evidence="5">
    <location>
        <begin position="312"/>
        <end position="329"/>
    </location>
</feature>
<dbReference type="SUPFAM" id="SSF52091">
    <property type="entry name" value="SpoIIaa-like"/>
    <property type="match status" value="1"/>
</dbReference>
<dbReference type="KEGG" id="amah:DLM_0263"/>
<gene>
    <name evidence="7" type="ORF">DLM_0263</name>
</gene>
<dbReference type="InterPro" id="IPR036513">
    <property type="entry name" value="STAS_dom_sf"/>
</dbReference>
<feature type="transmembrane region" description="Helical" evidence="5">
    <location>
        <begin position="371"/>
        <end position="402"/>
    </location>
</feature>
<evidence type="ECO:0000313" key="8">
    <source>
        <dbReference type="Proteomes" id="UP000198290"/>
    </source>
</evidence>
<comment type="subcellular location">
    <subcellularLocation>
        <location evidence="1">Membrane</location>
        <topology evidence="1">Multi-pass membrane protein</topology>
    </subcellularLocation>
</comment>
<feature type="transmembrane region" description="Helical" evidence="5">
    <location>
        <begin position="177"/>
        <end position="193"/>
    </location>
</feature>
<evidence type="ECO:0000256" key="1">
    <source>
        <dbReference type="ARBA" id="ARBA00004141"/>
    </source>
</evidence>
<keyword evidence="8" id="KW-1185">Reference proteome</keyword>
<dbReference type="OrthoDB" id="8596187at2"/>
<evidence type="ECO:0000313" key="7">
    <source>
        <dbReference type="EMBL" id="BBF83940.1"/>
    </source>
</evidence>
<reference evidence="8" key="1">
    <citation type="journal article" date="2017" name="Biotechnol. Biofuels">
        <title>Evaluation of environmental bacterial communities as a factor affecting the growth of duckweed Lemna minor.</title>
        <authorList>
            <person name="Ishizawa H."/>
            <person name="Kuroda M."/>
            <person name="Morikawa M."/>
            <person name="Ike M."/>
        </authorList>
    </citation>
    <scope>NUCLEOTIDE SEQUENCE [LARGE SCALE GENOMIC DNA]</scope>
    <source>
        <strain evidence="8">H3</strain>
    </source>
</reference>
<dbReference type="PANTHER" id="PTHR43310">
    <property type="entry name" value="SULFATE TRANSPORTER YBAR-RELATED"/>
    <property type="match status" value="1"/>
</dbReference>
<feature type="transmembrane region" description="Helical" evidence="5">
    <location>
        <begin position="98"/>
        <end position="120"/>
    </location>
</feature>
<dbReference type="CDD" id="cd07042">
    <property type="entry name" value="STAS_SulP_like_sulfate_transporter"/>
    <property type="match status" value="1"/>
</dbReference>
<dbReference type="PANTHER" id="PTHR43310:SF1">
    <property type="entry name" value="SULFATE TRANSPORTER YBAR-RELATED"/>
    <property type="match status" value="1"/>
</dbReference>
<feature type="transmembrane region" description="Helical" evidence="5">
    <location>
        <begin position="35"/>
        <end position="56"/>
    </location>
</feature>
<keyword evidence="2 5" id="KW-0812">Transmembrane</keyword>
<feature type="transmembrane region" description="Helical" evidence="5">
    <location>
        <begin position="236"/>
        <end position="257"/>
    </location>
</feature>
<sequence length="550" mass="58333">MKSFNSIAAGLITASIAISVNAAFSDLLSTALHSAAARALLFSLMMAACCLAMLLLSANSRLKLAIPGLDEPALVILAALAASSFLHLSTLHATPARMLTTLLLSNALTAVFAGVAFLLAARFRAGQLARCLPFPVLAAFMASSGLLLIVFGLSISAAHNLSISQPASWHLSGAERMQLGWGLGFGLLLLLCMRKVDHPAMLSALLALACLLGPAASPAQATAASLPPLELAQPAWSAIMAALPSMAAAAVMAMLGSTSNIMALDQAQHAGADLNHELRINGIACLGSALLAGPPVSVMLSDSLLAGSMGARRWPLAITFVTCGMLAIWQQQLMLRLIQPFVLGGVLVYFGLELLSQWLRRWAALCRAERGILLASMLVFLVVNVMAGIAVGLMLSALLFCYRASQASLLRTIALLPGNPITGEQGLLKVELSGQLYFGSASRLYAQLQAEIHQHLPAAGKVELCLRHASLDSSAMQALHRLRLWCEQQGHLLQLSCHEATMAGQLRRWGMTVQTESPRLLPSHDEAVHQRARTASTPPRFMHLLQTGRK</sequence>
<accession>A0A3G9G7A1</accession>
<organism evidence="7 8">
    <name type="scientific">Aquitalea magnusonii</name>
    <dbReference type="NCBI Taxonomy" id="332411"/>
    <lineage>
        <taxon>Bacteria</taxon>
        <taxon>Pseudomonadati</taxon>
        <taxon>Pseudomonadota</taxon>
        <taxon>Betaproteobacteria</taxon>
        <taxon>Neisseriales</taxon>
        <taxon>Chromobacteriaceae</taxon>
        <taxon>Aquitalea</taxon>
    </lineage>
</organism>
<dbReference type="InterPro" id="IPR052706">
    <property type="entry name" value="Membrane-Transporter-like"/>
</dbReference>
<dbReference type="AlphaFoldDB" id="A0A3G9G7A1"/>
<feature type="transmembrane region" description="Helical" evidence="5">
    <location>
        <begin position="341"/>
        <end position="359"/>
    </location>
</feature>
<protein>
    <submittedName>
        <fullName evidence="7">Sulfate permease</fullName>
    </submittedName>
</protein>
<evidence type="ECO:0000256" key="4">
    <source>
        <dbReference type="ARBA" id="ARBA00023136"/>
    </source>
</evidence>
<dbReference type="InterPro" id="IPR011547">
    <property type="entry name" value="SLC26A/SulP_dom"/>
</dbReference>
<keyword evidence="4 5" id="KW-0472">Membrane</keyword>
<keyword evidence="3 5" id="KW-1133">Transmembrane helix</keyword>
<dbReference type="EMBL" id="AP018823">
    <property type="protein sequence ID" value="BBF83940.1"/>
    <property type="molecule type" value="Genomic_DNA"/>
</dbReference>
<evidence type="ECO:0000256" key="5">
    <source>
        <dbReference type="SAM" id="Phobius"/>
    </source>
</evidence>
<evidence type="ECO:0000256" key="2">
    <source>
        <dbReference type="ARBA" id="ARBA00022692"/>
    </source>
</evidence>